<sequence>MTQRFPLFLRCAPLTLIGLAALSAQAAGPLSAPTNAIPNAAANAATAGTSFNSLSAEDRKKLLATPESEQQPNAAGNGLNLKDDRHCNELQQQIRRAQTAAPATQPDFLPPGVARNDPNRSYQQNSAAVVQYDERSRLEARYHSECDR</sequence>
<dbReference type="EMBL" id="CP013234">
    <property type="protein sequence ID" value="AMP03844.1"/>
    <property type="molecule type" value="Genomic_DNA"/>
</dbReference>
<feature type="compositionally biased region" description="Polar residues" evidence="1">
    <location>
        <begin position="119"/>
        <end position="128"/>
    </location>
</feature>
<feature type="region of interest" description="Disordered" evidence="1">
    <location>
        <begin position="57"/>
        <end position="130"/>
    </location>
</feature>
<proteinExistence type="predicted"/>
<dbReference type="RefSeq" id="WP_061938712.1">
    <property type="nucleotide sequence ID" value="NZ_CP013234.1"/>
</dbReference>
<dbReference type="PATRIC" id="fig|279113.9.peg.1459"/>
<keyword evidence="2" id="KW-0732">Signal</keyword>
<gene>
    <name evidence="3" type="ORF">CPter91_1464</name>
</gene>
<name>A0A127Q1E0_9BURK</name>
<dbReference type="Proteomes" id="UP000074561">
    <property type="component" value="Chromosome"/>
</dbReference>
<dbReference type="AlphaFoldDB" id="A0A127Q1E0"/>
<protein>
    <submittedName>
        <fullName evidence="3">Uncharacterized protein</fullName>
    </submittedName>
</protein>
<feature type="chain" id="PRO_5007277397" evidence="2">
    <location>
        <begin position="27"/>
        <end position="148"/>
    </location>
</feature>
<dbReference type="KEGG" id="cpra:CPter91_1464"/>
<evidence type="ECO:0000313" key="3">
    <source>
        <dbReference type="EMBL" id="AMP03844.1"/>
    </source>
</evidence>
<evidence type="ECO:0000256" key="2">
    <source>
        <dbReference type="SAM" id="SignalP"/>
    </source>
</evidence>
<dbReference type="STRING" id="279113.CPter91_1464"/>
<dbReference type="OrthoDB" id="8775567at2"/>
<accession>A0A127Q1E0</accession>
<evidence type="ECO:0000313" key="4">
    <source>
        <dbReference type="Proteomes" id="UP000074561"/>
    </source>
</evidence>
<evidence type="ECO:0000256" key="1">
    <source>
        <dbReference type="SAM" id="MobiDB-lite"/>
    </source>
</evidence>
<organism evidence="3 4">
    <name type="scientific">Collimonas pratensis</name>
    <dbReference type="NCBI Taxonomy" id="279113"/>
    <lineage>
        <taxon>Bacteria</taxon>
        <taxon>Pseudomonadati</taxon>
        <taxon>Pseudomonadota</taxon>
        <taxon>Betaproteobacteria</taxon>
        <taxon>Burkholderiales</taxon>
        <taxon>Oxalobacteraceae</taxon>
        <taxon>Collimonas</taxon>
    </lineage>
</organism>
<feature type="signal peptide" evidence="2">
    <location>
        <begin position="1"/>
        <end position="26"/>
    </location>
</feature>
<reference evidence="3 4" key="1">
    <citation type="submission" date="2015-11" db="EMBL/GenBank/DDBJ databases">
        <title>Exploring the genomic traits of fungus-feeding bacterial genus Collimonas.</title>
        <authorList>
            <person name="Song C."/>
            <person name="Schmidt R."/>
            <person name="de Jager V."/>
            <person name="Krzyzanowska D."/>
            <person name="Jongedijk E."/>
            <person name="Cankar K."/>
            <person name="Beekwilder J."/>
            <person name="van Veen A."/>
            <person name="de Boer W."/>
            <person name="van Veen J.A."/>
            <person name="Garbeva P."/>
        </authorList>
    </citation>
    <scope>NUCLEOTIDE SEQUENCE [LARGE SCALE GENOMIC DNA]</scope>
    <source>
        <strain evidence="3 4">Ter91</strain>
    </source>
</reference>